<name>A0A0L8HI75_OCTBM</name>
<dbReference type="OrthoDB" id="537032at2759"/>
<dbReference type="EMBL" id="KQ418073">
    <property type="protein sequence ID" value="KOF88947.1"/>
    <property type="molecule type" value="Genomic_DNA"/>
</dbReference>
<sequence length="104" mass="12530">MDTDYILQIFWHEKFWLPVGTSWTNLESHEKNVYYPKARDMSLAVLVAVVFLAFRYCYERTMMNNNNEWNNDNNERKRFKLFSIVLDTRKQTQSCDNPFGTVPH</sequence>
<organism evidence="2">
    <name type="scientific">Octopus bimaculoides</name>
    <name type="common">California two-spotted octopus</name>
    <dbReference type="NCBI Taxonomy" id="37653"/>
    <lineage>
        <taxon>Eukaryota</taxon>
        <taxon>Metazoa</taxon>
        <taxon>Spiralia</taxon>
        <taxon>Lophotrochozoa</taxon>
        <taxon>Mollusca</taxon>
        <taxon>Cephalopoda</taxon>
        <taxon>Coleoidea</taxon>
        <taxon>Octopodiformes</taxon>
        <taxon>Octopoda</taxon>
        <taxon>Incirrata</taxon>
        <taxon>Octopodidae</taxon>
        <taxon>Octopus</taxon>
    </lineage>
</organism>
<reference evidence="2" key="1">
    <citation type="submission" date="2015-07" db="EMBL/GenBank/DDBJ databases">
        <title>MeaNS - Measles Nucleotide Surveillance Program.</title>
        <authorList>
            <person name="Tran T."/>
            <person name="Druce J."/>
        </authorList>
    </citation>
    <scope>NUCLEOTIDE SEQUENCE</scope>
    <source>
        <strain evidence="2">UCB-OBI-ISO-001</strain>
        <tissue evidence="2">Gonad</tissue>
    </source>
</reference>
<accession>A0A0L8HI75</accession>
<evidence type="ECO:0000313" key="2">
    <source>
        <dbReference type="EMBL" id="KOF88947.1"/>
    </source>
</evidence>
<keyword evidence="1" id="KW-1133">Transmembrane helix</keyword>
<evidence type="ECO:0000256" key="1">
    <source>
        <dbReference type="SAM" id="Phobius"/>
    </source>
</evidence>
<gene>
    <name evidence="2" type="ORF">OCBIM_22013955mg</name>
</gene>
<keyword evidence="1" id="KW-0812">Transmembrane</keyword>
<proteinExistence type="predicted"/>
<feature type="transmembrane region" description="Helical" evidence="1">
    <location>
        <begin position="41"/>
        <end position="58"/>
    </location>
</feature>
<dbReference type="AlphaFoldDB" id="A0A0L8HI75"/>
<protein>
    <submittedName>
        <fullName evidence="2">Uncharacterized protein</fullName>
    </submittedName>
</protein>
<keyword evidence="1" id="KW-0472">Membrane</keyword>